<dbReference type="STRING" id="330734.ABA45_13370"/>
<gene>
    <name evidence="1" type="ORF">ABA45_13370</name>
</gene>
<proteinExistence type="predicted"/>
<evidence type="ECO:0000313" key="2">
    <source>
        <dbReference type="Proteomes" id="UP000036406"/>
    </source>
</evidence>
<reference evidence="1 2" key="1">
    <citation type="submission" date="2015-05" db="EMBL/GenBank/DDBJ databases">
        <title>Complete genome of Marinobacter psychrophilus strain 20041T isolated from sea-ice of the Canadian Basin.</title>
        <authorList>
            <person name="Song L."/>
            <person name="Ren L."/>
            <person name="Yu Y."/>
            <person name="Wang X."/>
        </authorList>
    </citation>
    <scope>NUCLEOTIDE SEQUENCE [LARGE SCALE GENOMIC DNA]</scope>
    <source>
        <strain evidence="1 2">20041</strain>
    </source>
</reference>
<protein>
    <submittedName>
        <fullName evidence="1">Uncharacterized protein</fullName>
    </submittedName>
</protein>
<name>A0A0H4I2N9_9GAMM</name>
<evidence type="ECO:0000313" key="1">
    <source>
        <dbReference type="EMBL" id="AKO53286.1"/>
    </source>
</evidence>
<dbReference type="EMBL" id="CP011494">
    <property type="protein sequence ID" value="AKO53286.1"/>
    <property type="molecule type" value="Genomic_DNA"/>
</dbReference>
<dbReference type="Proteomes" id="UP000036406">
    <property type="component" value="Chromosome"/>
</dbReference>
<sequence length="183" mass="20936">MNESDIISATRNWVDTVVVGLNFCPFAKRELAKGSVRFTVCEATNEEFLLQYLQQELQRLDNEPDLEATLLIHPYALGDFIRYNEFLEEVNGLLAVMELEGVYQVASFHPHYQFAGTGPDDAENYTNRSPYPMLHLLREASLEVAIEHYPNVDDIPDRNIELTRKLGVQKMRALLASCLENRS</sequence>
<dbReference type="InterPro" id="IPR009858">
    <property type="entry name" value="DUF1415"/>
</dbReference>
<dbReference type="AlphaFoldDB" id="A0A0H4I2N9"/>
<organism evidence="1 2">
    <name type="scientific">Marinobacter psychrophilus</name>
    <dbReference type="NCBI Taxonomy" id="330734"/>
    <lineage>
        <taxon>Bacteria</taxon>
        <taxon>Pseudomonadati</taxon>
        <taxon>Pseudomonadota</taxon>
        <taxon>Gammaproteobacteria</taxon>
        <taxon>Pseudomonadales</taxon>
        <taxon>Marinobacteraceae</taxon>
        <taxon>Marinobacter</taxon>
    </lineage>
</organism>
<keyword evidence="2" id="KW-1185">Reference proteome</keyword>
<accession>A0A0H4I2N9</accession>
<dbReference type="Pfam" id="PF07209">
    <property type="entry name" value="DUF1415"/>
    <property type="match status" value="1"/>
</dbReference>
<dbReference type="RefSeq" id="WP_048386877.1">
    <property type="nucleotide sequence ID" value="NZ_CP011494.1"/>
</dbReference>
<dbReference type="KEGG" id="mpq:ABA45_13370"/>
<dbReference type="PATRIC" id="fig|330734.3.peg.2801"/>